<evidence type="ECO:0000313" key="3">
    <source>
        <dbReference type="Proteomes" id="UP001180536"/>
    </source>
</evidence>
<keyword evidence="1" id="KW-0812">Transmembrane</keyword>
<organism evidence="2 3">
    <name type="scientific">Pelomonas aquatica</name>
    <dbReference type="NCBI Taxonomy" id="431058"/>
    <lineage>
        <taxon>Bacteria</taxon>
        <taxon>Pseudomonadati</taxon>
        <taxon>Pseudomonadota</taxon>
        <taxon>Betaproteobacteria</taxon>
        <taxon>Burkholderiales</taxon>
        <taxon>Sphaerotilaceae</taxon>
        <taxon>Roseateles</taxon>
    </lineage>
</organism>
<reference evidence="2 3" key="1">
    <citation type="submission" date="2023-07" db="EMBL/GenBank/DDBJ databases">
        <title>Sorghum-associated microbial communities from plants grown in Nebraska, USA.</title>
        <authorList>
            <person name="Schachtman D."/>
        </authorList>
    </citation>
    <scope>NUCLEOTIDE SEQUENCE [LARGE SCALE GENOMIC DNA]</scope>
    <source>
        <strain evidence="2 3">BE310</strain>
    </source>
</reference>
<feature type="transmembrane region" description="Helical" evidence="1">
    <location>
        <begin position="231"/>
        <end position="264"/>
    </location>
</feature>
<feature type="transmembrane region" description="Helical" evidence="1">
    <location>
        <begin position="187"/>
        <end position="207"/>
    </location>
</feature>
<proteinExistence type="predicted"/>
<accession>A0ABU1Z9J5</accession>
<feature type="transmembrane region" description="Helical" evidence="1">
    <location>
        <begin position="86"/>
        <end position="103"/>
    </location>
</feature>
<gene>
    <name evidence="2" type="ORF">J2X16_002636</name>
</gene>
<comment type="caution">
    <text evidence="2">The sequence shown here is derived from an EMBL/GenBank/DDBJ whole genome shotgun (WGS) entry which is preliminary data.</text>
</comment>
<protein>
    <submittedName>
        <fullName evidence="2">Uncharacterized membrane protein YjgN (DUF898 family)</fullName>
    </submittedName>
</protein>
<name>A0ABU1Z9J5_9BURK</name>
<dbReference type="InterPro" id="IPR010295">
    <property type="entry name" value="DUF898"/>
</dbReference>
<feature type="transmembrane region" description="Helical" evidence="1">
    <location>
        <begin position="37"/>
        <end position="57"/>
    </location>
</feature>
<dbReference type="RefSeq" id="WP_310345254.1">
    <property type="nucleotide sequence ID" value="NZ_JAVDXQ010000003.1"/>
</dbReference>
<feature type="transmembrane region" description="Helical" evidence="1">
    <location>
        <begin position="149"/>
        <end position="167"/>
    </location>
</feature>
<dbReference type="EMBL" id="JAVDXQ010000003">
    <property type="protein sequence ID" value="MDR7297289.1"/>
    <property type="molecule type" value="Genomic_DNA"/>
</dbReference>
<evidence type="ECO:0000256" key="1">
    <source>
        <dbReference type="SAM" id="Phobius"/>
    </source>
</evidence>
<keyword evidence="1" id="KW-1133">Transmembrane helix</keyword>
<keyword evidence="1" id="KW-0472">Membrane</keyword>
<evidence type="ECO:0000313" key="2">
    <source>
        <dbReference type="EMBL" id="MDR7297289.1"/>
    </source>
</evidence>
<sequence>MNTAAAVPTTADQPTPNAEPVARVLEVRFTGSGSEYFRIWAINLLLILLSCGLYLPFAKIRRIRYLYANTLIDGEALAFHGDAGKMFRGFVLLAVLMLAYTLAGEFAPAAALPAFVLLCVVWPALWRASMQFRLGNTSWRGLRFGFEGSLTDAYLAHLPVYVPMAVLTALVPDGQGPSSDPGVNSQFWFAVTLALLCLMAPWSTVLLKRYQHRGYRVAGERSEIVLRTRSVYFIGFKTVMAGVAMFLLAIVAAAIVTGCLLVLAHFGGVEAKSARSYFGLACVGLLYLLGAGGLLPYYAARIQNLVWGNTRSASLRFHSELTGLTRLNLRNWLLIVLTLGLYRPFAAMATTRLRLQGVRIASSTDPATWTASRAGRHADASGDVAGDFFGMDVGL</sequence>
<dbReference type="Proteomes" id="UP001180536">
    <property type="component" value="Unassembled WGS sequence"/>
</dbReference>
<dbReference type="Pfam" id="PF05987">
    <property type="entry name" value="DUF898"/>
    <property type="match status" value="1"/>
</dbReference>
<keyword evidence="3" id="KW-1185">Reference proteome</keyword>
<feature type="transmembrane region" description="Helical" evidence="1">
    <location>
        <begin position="109"/>
        <end position="128"/>
    </location>
</feature>
<feature type="transmembrane region" description="Helical" evidence="1">
    <location>
        <begin position="276"/>
        <end position="299"/>
    </location>
</feature>